<dbReference type="PROSITE" id="PS50157">
    <property type="entry name" value="ZINC_FINGER_C2H2_2"/>
    <property type="match status" value="3"/>
</dbReference>
<dbReference type="InterPro" id="IPR036236">
    <property type="entry name" value="Znf_C2H2_sf"/>
</dbReference>
<feature type="region of interest" description="Disordered" evidence="8">
    <location>
        <begin position="411"/>
        <end position="439"/>
    </location>
</feature>
<name>A0A3P8F8H7_9TREM</name>
<dbReference type="PROSITE" id="PS00028">
    <property type="entry name" value="ZINC_FINGER_C2H2_1"/>
    <property type="match status" value="3"/>
</dbReference>
<dbReference type="EMBL" id="UZAN01041230">
    <property type="protein sequence ID" value="VDP72397.1"/>
    <property type="molecule type" value="Genomic_DNA"/>
</dbReference>
<dbReference type="OrthoDB" id="6365676at2759"/>
<dbReference type="GO" id="GO:0005634">
    <property type="term" value="C:nucleus"/>
    <property type="evidence" value="ECO:0007669"/>
    <property type="project" value="UniProtKB-SubCell"/>
</dbReference>
<keyword evidence="4 7" id="KW-0863">Zinc-finger</keyword>
<proteinExistence type="predicted"/>
<protein>
    <recommendedName>
        <fullName evidence="9">C2H2-type domain-containing protein</fullName>
    </recommendedName>
</protein>
<evidence type="ECO:0000256" key="8">
    <source>
        <dbReference type="SAM" id="MobiDB-lite"/>
    </source>
</evidence>
<dbReference type="PANTHER" id="PTHR23235">
    <property type="entry name" value="KRUEPPEL-LIKE TRANSCRIPTION FACTOR"/>
    <property type="match status" value="1"/>
</dbReference>
<dbReference type="Pfam" id="PF00096">
    <property type="entry name" value="zf-C2H2"/>
    <property type="match status" value="3"/>
</dbReference>
<feature type="domain" description="C2H2-type" evidence="9">
    <location>
        <begin position="332"/>
        <end position="361"/>
    </location>
</feature>
<keyword evidence="11" id="KW-1185">Reference proteome</keyword>
<evidence type="ECO:0000313" key="11">
    <source>
        <dbReference type="Proteomes" id="UP000272942"/>
    </source>
</evidence>
<dbReference type="FunFam" id="3.30.160.60:FF:000446">
    <property type="entry name" value="Zinc finger protein"/>
    <property type="match status" value="1"/>
</dbReference>
<dbReference type="InterPro" id="IPR013087">
    <property type="entry name" value="Znf_C2H2_type"/>
</dbReference>
<evidence type="ECO:0000256" key="3">
    <source>
        <dbReference type="ARBA" id="ARBA00022737"/>
    </source>
</evidence>
<dbReference type="Gene3D" id="3.30.160.60">
    <property type="entry name" value="Classic Zinc Finger"/>
    <property type="match status" value="3"/>
</dbReference>
<dbReference type="GO" id="GO:0000978">
    <property type="term" value="F:RNA polymerase II cis-regulatory region sequence-specific DNA binding"/>
    <property type="evidence" value="ECO:0007669"/>
    <property type="project" value="TreeGrafter"/>
</dbReference>
<feature type="region of interest" description="Disordered" evidence="8">
    <location>
        <begin position="296"/>
        <end position="324"/>
    </location>
</feature>
<keyword evidence="5" id="KW-0862">Zinc</keyword>
<evidence type="ECO:0000256" key="5">
    <source>
        <dbReference type="ARBA" id="ARBA00022833"/>
    </source>
</evidence>
<evidence type="ECO:0000256" key="6">
    <source>
        <dbReference type="ARBA" id="ARBA00023242"/>
    </source>
</evidence>
<accession>A0A3P8F8H7</accession>
<dbReference type="FunFam" id="3.30.160.60:FF:000018">
    <property type="entry name" value="Krueppel-like factor 15"/>
    <property type="match status" value="1"/>
</dbReference>
<dbReference type="GO" id="GO:0008270">
    <property type="term" value="F:zinc ion binding"/>
    <property type="evidence" value="ECO:0007669"/>
    <property type="project" value="UniProtKB-KW"/>
</dbReference>
<dbReference type="SMART" id="SM00355">
    <property type="entry name" value="ZnF_C2H2"/>
    <property type="match status" value="3"/>
</dbReference>
<dbReference type="Proteomes" id="UP000272942">
    <property type="component" value="Unassembled WGS sequence"/>
</dbReference>
<feature type="domain" description="C2H2-type" evidence="9">
    <location>
        <begin position="392"/>
        <end position="419"/>
    </location>
</feature>
<feature type="compositionally biased region" description="Low complexity" evidence="8">
    <location>
        <begin position="296"/>
        <end position="307"/>
    </location>
</feature>
<feature type="compositionally biased region" description="Polar residues" evidence="8">
    <location>
        <begin position="308"/>
        <end position="324"/>
    </location>
</feature>
<dbReference type="SUPFAM" id="SSF57667">
    <property type="entry name" value="beta-beta-alpha zinc fingers"/>
    <property type="match status" value="2"/>
</dbReference>
<evidence type="ECO:0000259" key="9">
    <source>
        <dbReference type="PROSITE" id="PS50157"/>
    </source>
</evidence>
<dbReference type="AlphaFoldDB" id="A0A3P8F8H7"/>
<reference evidence="10 11" key="1">
    <citation type="submission" date="2018-11" db="EMBL/GenBank/DDBJ databases">
        <authorList>
            <consortium name="Pathogen Informatics"/>
        </authorList>
    </citation>
    <scope>NUCLEOTIDE SEQUENCE [LARGE SCALE GENOMIC DNA]</scope>
    <source>
        <strain evidence="10 11">Egypt</strain>
    </source>
</reference>
<keyword evidence="2" id="KW-0479">Metal-binding</keyword>
<keyword evidence="6" id="KW-0539">Nucleus</keyword>
<dbReference type="GO" id="GO:0000981">
    <property type="term" value="F:DNA-binding transcription factor activity, RNA polymerase II-specific"/>
    <property type="evidence" value="ECO:0007669"/>
    <property type="project" value="TreeGrafter"/>
</dbReference>
<gene>
    <name evidence="10" type="ORF">ECPE_LOCUS4373</name>
</gene>
<feature type="region of interest" description="Disordered" evidence="8">
    <location>
        <begin position="1"/>
        <end position="46"/>
    </location>
</feature>
<feature type="domain" description="C2H2-type" evidence="9">
    <location>
        <begin position="362"/>
        <end position="391"/>
    </location>
</feature>
<keyword evidence="3" id="KW-0677">Repeat</keyword>
<evidence type="ECO:0000256" key="7">
    <source>
        <dbReference type="PROSITE-ProRule" id="PRU00042"/>
    </source>
</evidence>
<dbReference type="PANTHER" id="PTHR23235:SF164">
    <property type="entry name" value="C2H2-TYPE DOMAIN-CONTAINING PROTEIN"/>
    <property type="match status" value="1"/>
</dbReference>
<sequence length="439" mass="47393">MSKSAAQCSSSSVGKSYPMVPRPDPTNEPEPMAIDPVEHDTSMPCVGSPTERSIMRNMKFKLDRVKSIAQTRSNSQSTSLTSSESPAVPVCCSADTIDSGSSGLRRSGSSVLRGALDALNVPLPVNMPTANWLCSELMRRVQSGCGDSASSGLFDAYATSGQTVENSTCTEDVHFGTDGSISLEPSSRPVFGLETTPPLNHYNETGLFSSVPPSEDGFHSFVSDPSSHDYFIPCQLSKSNSSGYFDSCSSASSSALIANFSSGSLESCFSSSSNLSSLNGSSHESECSKIDRLCSSPSTSSTSHPHSYQQTRTMTPQSISQSTSTATRVKTHRCTFDGCNKAYFKSSHLKAHIRVHTGEKPYVCDWPFCGRRFARSDELSRHRRAHTGERNFVCNQCPRRFSRSDHLTKHLRRHANSPNPLPGPTACSAPSLSDHPVQN</sequence>
<feature type="compositionally biased region" description="Polar residues" evidence="8">
    <location>
        <begin position="428"/>
        <end position="439"/>
    </location>
</feature>
<evidence type="ECO:0000313" key="10">
    <source>
        <dbReference type="EMBL" id="VDP72397.1"/>
    </source>
</evidence>
<evidence type="ECO:0000256" key="1">
    <source>
        <dbReference type="ARBA" id="ARBA00004123"/>
    </source>
</evidence>
<organism evidence="10 11">
    <name type="scientific">Echinostoma caproni</name>
    <dbReference type="NCBI Taxonomy" id="27848"/>
    <lineage>
        <taxon>Eukaryota</taxon>
        <taxon>Metazoa</taxon>
        <taxon>Spiralia</taxon>
        <taxon>Lophotrochozoa</taxon>
        <taxon>Platyhelminthes</taxon>
        <taxon>Trematoda</taxon>
        <taxon>Digenea</taxon>
        <taxon>Plagiorchiida</taxon>
        <taxon>Echinostomata</taxon>
        <taxon>Echinostomatoidea</taxon>
        <taxon>Echinostomatidae</taxon>
        <taxon>Echinostoma</taxon>
    </lineage>
</organism>
<feature type="compositionally biased region" description="Low complexity" evidence="8">
    <location>
        <begin position="1"/>
        <end position="16"/>
    </location>
</feature>
<evidence type="ECO:0000256" key="2">
    <source>
        <dbReference type="ARBA" id="ARBA00022723"/>
    </source>
</evidence>
<evidence type="ECO:0000256" key="4">
    <source>
        <dbReference type="ARBA" id="ARBA00022771"/>
    </source>
</evidence>
<dbReference type="FunFam" id="3.30.160.60:FF:000125">
    <property type="entry name" value="Putative zinc finger protein 143"/>
    <property type="match status" value="1"/>
</dbReference>
<comment type="subcellular location">
    <subcellularLocation>
        <location evidence="1">Nucleus</location>
    </subcellularLocation>
</comment>